<dbReference type="EMBL" id="KN832882">
    <property type="protein sequence ID" value="KIM97237.1"/>
    <property type="molecule type" value="Genomic_DNA"/>
</dbReference>
<dbReference type="Gene3D" id="3.40.50.2000">
    <property type="entry name" value="Glycogen Phosphorylase B"/>
    <property type="match status" value="1"/>
</dbReference>
<name>A0A0C3D5Q6_OIDMZ</name>
<evidence type="ECO:0000256" key="2">
    <source>
        <dbReference type="SAM" id="SignalP"/>
    </source>
</evidence>
<protein>
    <recommendedName>
        <fullName evidence="5">Glycosyltransferase family 1 protein</fullName>
    </recommendedName>
</protein>
<organism evidence="3 4">
    <name type="scientific">Oidiodendron maius (strain Zn)</name>
    <dbReference type="NCBI Taxonomy" id="913774"/>
    <lineage>
        <taxon>Eukaryota</taxon>
        <taxon>Fungi</taxon>
        <taxon>Dikarya</taxon>
        <taxon>Ascomycota</taxon>
        <taxon>Pezizomycotina</taxon>
        <taxon>Leotiomycetes</taxon>
        <taxon>Leotiomycetes incertae sedis</taxon>
        <taxon>Myxotrichaceae</taxon>
        <taxon>Oidiodendron</taxon>
    </lineage>
</organism>
<gene>
    <name evidence="3" type="ORF">OIDMADRAFT_147749</name>
</gene>
<dbReference type="HOGENOM" id="CLU_500671_0_0_1"/>
<dbReference type="SUPFAM" id="SSF53756">
    <property type="entry name" value="UDP-Glycosyltransferase/glycogen phosphorylase"/>
    <property type="match status" value="1"/>
</dbReference>
<dbReference type="OrthoDB" id="5835829at2759"/>
<sequence length="544" mass="61751">MHSSFPLATLLSLCFSAGLIFPTVIGRALSPPTSPASPLYRRTTSDDPGHVQPQVDDLFKFLSTRTPSNGIQPRGGSSGKTPADKLKEHIEWINAQLLPKEEKFRILFIEYAGSGGDVGKSMTYTEAINSRSLHSSRTDLFNKILYYFHLKKQDKPILEMKLAVDCNYLKYMTKQTRDYWGSDIKKCSADGQDEAANQQKFMEAVNEYLKTWKPHVVIQGNAISGLYKGSEGFWTKFHEPMNKLVQDDSIVRINVRADFKKPEEVKTKIDQYPIDKADVVLVGQPADFFRGLPSENRQTRIGRPQVLGMTDIPAGLNAWLDESENVMYLGLGGPQRSRELPKGSPTESLQKFLEEILKDEEYKDWRFIMFHNAVQPDGKEETDPIEDKRVYHIWYGVSLLSIFSHDKVRIAMHHCGRGILDDTIEAGKVPICVGTSDFSDDQFEFAEVVERVGMGRGIARKQNGVYFVDAKTPNYIGKQKSFTGQAYLVDMFKNVWAKYDEMTDEVDKFRQGVVADTSGDLAFEILFNLKYYQGRRNKKSLTGY</sequence>
<feature type="chain" id="PRO_5002163104" description="Glycosyltransferase family 1 protein" evidence="2">
    <location>
        <begin position="27"/>
        <end position="544"/>
    </location>
</feature>
<keyword evidence="2" id="KW-0732">Signal</keyword>
<proteinExistence type="predicted"/>
<reference evidence="3 4" key="1">
    <citation type="submission" date="2014-04" db="EMBL/GenBank/DDBJ databases">
        <authorList>
            <consortium name="DOE Joint Genome Institute"/>
            <person name="Kuo A."/>
            <person name="Martino E."/>
            <person name="Perotto S."/>
            <person name="Kohler A."/>
            <person name="Nagy L.G."/>
            <person name="Floudas D."/>
            <person name="Copeland A."/>
            <person name="Barry K.W."/>
            <person name="Cichocki N."/>
            <person name="Veneault-Fourrey C."/>
            <person name="LaButti K."/>
            <person name="Lindquist E.A."/>
            <person name="Lipzen A."/>
            <person name="Lundell T."/>
            <person name="Morin E."/>
            <person name="Murat C."/>
            <person name="Sun H."/>
            <person name="Tunlid A."/>
            <person name="Henrissat B."/>
            <person name="Grigoriev I.V."/>
            <person name="Hibbett D.S."/>
            <person name="Martin F."/>
            <person name="Nordberg H.P."/>
            <person name="Cantor M.N."/>
            <person name="Hua S.X."/>
        </authorList>
    </citation>
    <scope>NUCLEOTIDE SEQUENCE [LARGE SCALE GENOMIC DNA]</scope>
    <source>
        <strain evidence="3 4">Zn</strain>
    </source>
</reference>
<accession>A0A0C3D5Q6</accession>
<evidence type="ECO:0000256" key="1">
    <source>
        <dbReference type="SAM" id="MobiDB-lite"/>
    </source>
</evidence>
<keyword evidence="4" id="KW-1185">Reference proteome</keyword>
<evidence type="ECO:0000313" key="3">
    <source>
        <dbReference type="EMBL" id="KIM97237.1"/>
    </source>
</evidence>
<evidence type="ECO:0008006" key="5">
    <source>
        <dbReference type="Google" id="ProtNLM"/>
    </source>
</evidence>
<dbReference type="InParanoid" id="A0A0C3D5Q6"/>
<dbReference type="Proteomes" id="UP000054321">
    <property type="component" value="Unassembled WGS sequence"/>
</dbReference>
<feature type="signal peptide" evidence="2">
    <location>
        <begin position="1"/>
        <end position="26"/>
    </location>
</feature>
<evidence type="ECO:0000313" key="4">
    <source>
        <dbReference type="Proteomes" id="UP000054321"/>
    </source>
</evidence>
<dbReference type="AlphaFoldDB" id="A0A0C3D5Q6"/>
<feature type="region of interest" description="Disordered" evidence="1">
    <location>
        <begin position="32"/>
        <end position="51"/>
    </location>
</feature>
<reference evidence="4" key="2">
    <citation type="submission" date="2015-01" db="EMBL/GenBank/DDBJ databases">
        <title>Evolutionary Origins and Diversification of the Mycorrhizal Mutualists.</title>
        <authorList>
            <consortium name="DOE Joint Genome Institute"/>
            <consortium name="Mycorrhizal Genomics Consortium"/>
            <person name="Kohler A."/>
            <person name="Kuo A."/>
            <person name="Nagy L.G."/>
            <person name="Floudas D."/>
            <person name="Copeland A."/>
            <person name="Barry K.W."/>
            <person name="Cichocki N."/>
            <person name="Veneault-Fourrey C."/>
            <person name="LaButti K."/>
            <person name="Lindquist E.A."/>
            <person name="Lipzen A."/>
            <person name="Lundell T."/>
            <person name="Morin E."/>
            <person name="Murat C."/>
            <person name="Riley R."/>
            <person name="Ohm R."/>
            <person name="Sun H."/>
            <person name="Tunlid A."/>
            <person name="Henrissat B."/>
            <person name="Grigoriev I.V."/>
            <person name="Hibbett D.S."/>
            <person name="Martin F."/>
        </authorList>
    </citation>
    <scope>NUCLEOTIDE SEQUENCE [LARGE SCALE GENOMIC DNA]</scope>
    <source>
        <strain evidence="4">Zn</strain>
    </source>
</reference>